<dbReference type="FunFam" id="1.10.510.10:FF:001726">
    <property type="entry name" value="Uncharacterized protein"/>
    <property type="match status" value="1"/>
</dbReference>
<sequence>MKGVALKLVPRVNATSKNGCLKEVDNATKINSICESAPNTAKLLHSCIFPKIPTTVCSQYSLSPHKTHFAMFMEMCGSELTGRIKFKSDEQVKSVICQIIFFLVAARKKSGYSHNDFHKRNILINDTRKETICYKVEGTEYVLKTSGVWVTVIDYEGNTFDDEGNRADFLRLDGIFNDLKMQMKGKDGKHVCIKSN</sequence>
<reference evidence="1 2" key="1">
    <citation type="journal article" date="1998" name="Science">
        <title>Genome sequence of the nematode C. elegans: a platform for investigating biology.</title>
        <authorList>
            <consortium name="The C. elegans sequencing consortium"/>
            <person name="Sulson J.E."/>
            <person name="Waterston R."/>
        </authorList>
    </citation>
    <scope>NUCLEOTIDE SEQUENCE [LARGE SCALE GENOMIC DNA]</scope>
    <source>
        <strain evidence="1 2">Bristol N2</strain>
    </source>
</reference>
<dbReference type="PIR" id="H88445">
    <property type="entry name" value="H88445"/>
</dbReference>
<dbReference type="PaxDb" id="6239-C26E6.1"/>
<dbReference type="AlphaFoldDB" id="Q18226"/>
<dbReference type="InterPro" id="IPR011009">
    <property type="entry name" value="Kinase-like_dom_sf"/>
</dbReference>
<dbReference type="UCSC" id="C26E6.1">
    <property type="organism name" value="c. elegans"/>
</dbReference>
<dbReference type="WormBase" id="C26E6.1">
    <property type="protein sequence ID" value="CE01157"/>
    <property type="gene ID" value="WBGene00016137"/>
</dbReference>
<evidence type="ECO:0000313" key="3">
    <source>
        <dbReference type="WormBase" id="C26E6.1"/>
    </source>
</evidence>
<dbReference type="GO" id="GO:0072354">
    <property type="term" value="F:histone H3T3 kinase activity"/>
    <property type="evidence" value="ECO:0000318"/>
    <property type="project" value="GO_Central"/>
</dbReference>
<gene>
    <name evidence="1 3" type="ORF">C26E6.1</name>
    <name evidence="1" type="ORF">CELE_C26E6.1</name>
</gene>
<dbReference type="PANTHER" id="PTHR24419:SF18">
    <property type="entry name" value="SERINE_THREONINE-PROTEIN KINASE HASPIN"/>
    <property type="match status" value="1"/>
</dbReference>
<dbReference type="Proteomes" id="UP000001940">
    <property type="component" value="Chromosome III"/>
</dbReference>
<keyword evidence="2" id="KW-1185">Reference proteome</keyword>
<dbReference type="SMR" id="Q18226"/>
<proteinExistence type="predicted"/>
<dbReference type="GO" id="GO:0005737">
    <property type="term" value="C:cytoplasm"/>
    <property type="evidence" value="ECO:0000318"/>
    <property type="project" value="GO_Central"/>
</dbReference>
<keyword evidence="1" id="KW-0418">Kinase</keyword>
<dbReference type="GeneID" id="182941"/>
<evidence type="ECO:0000313" key="2">
    <source>
        <dbReference type="Proteomes" id="UP000001940"/>
    </source>
</evidence>
<dbReference type="GO" id="GO:0005634">
    <property type="term" value="C:nucleus"/>
    <property type="evidence" value="ECO:0000318"/>
    <property type="project" value="GO_Central"/>
</dbReference>
<evidence type="ECO:0000313" key="1">
    <source>
        <dbReference type="EMBL" id="CCD65725.1"/>
    </source>
</evidence>
<dbReference type="HOGENOM" id="CLU_1391384_0_0_1"/>
<dbReference type="EMBL" id="BX284603">
    <property type="protein sequence ID" value="CCD65725.1"/>
    <property type="molecule type" value="Genomic_DNA"/>
</dbReference>
<dbReference type="InParanoid" id="Q18226"/>
<name>Q18226_CAEEL</name>
<dbReference type="PhylomeDB" id="Q18226"/>
<protein>
    <submittedName>
        <fullName evidence="1">Protein kinase domain-containing protein</fullName>
    </submittedName>
</protein>
<dbReference type="eggNOG" id="KOG2464">
    <property type="taxonomic scope" value="Eukaryota"/>
</dbReference>
<dbReference type="GO" id="GO:0000278">
    <property type="term" value="P:mitotic cell cycle"/>
    <property type="evidence" value="ECO:0000318"/>
    <property type="project" value="GO_Central"/>
</dbReference>
<dbReference type="PANTHER" id="PTHR24419">
    <property type="entry name" value="INTERLEUKIN-1 RECEPTOR-ASSOCIATED KINASE"/>
    <property type="match status" value="1"/>
</dbReference>
<dbReference type="CTD" id="182941"/>
<dbReference type="GO" id="GO:0035556">
    <property type="term" value="P:intracellular signal transduction"/>
    <property type="evidence" value="ECO:0000318"/>
    <property type="project" value="GO_Central"/>
</dbReference>
<dbReference type="FunCoup" id="Q18226">
    <property type="interactions" value="96"/>
</dbReference>
<dbReference type="Bgee" id="WBGene00016137">
    <property type="expression patterns" value="Expressed in material anatomical entity and 3 other cell types or tissues"/>
</dbReference>
<organism evidence="1 2">
    <name type="scientific">Caenorhabditis elegans</name>
    <dbReference type="NCBI Taxonomy" id="6239"/>
    <lineage>
        <taxon>Eukaryota</taxon>
        <taxon>Metazoa</taxon>
        <taxon>Ecdysozoa</taxon>
        <taxon>Nematoda</taxon>
        <taxon>Chromadorea</taxon>
        <taxon>Rhabditida</taxon>
        <taxon>Rhabditina</taxon>
        <taxon>Rhabditomorpha</taxon>
        <taxon>Rhabditoidea</taxon>
        <taxon>Rhabditidae</taxon>
        <taxon>Peloderinae</taxon>
        <taxon>Caenorhabditis</taxon>
    </lineage>
</organism>
<dbReference type="Pfam" id="PF12330">
    <property type="entry name" value="Haspin_kinase"/>
    <property type="match status" value="1"/>
</dbReference>
<accession>Q18226</accession>
<keyword evidence="1" id="KW-0808">Transferase</keyword>
<dbReference type="Gene3D" id="1.10.510.10">
    <property type="entry name" value="Transferase(Phosphotransferase) domain 1"/>
    <property type="match status" value="1"/>
</dbReference>
<dbReference type="AGR" id="WB:WBGene00016137"/>
<dbReference type="SUPFAM" id="SSF56112">
    <property type="entry name" value="Protein kinase-like (PK-like)"/>
    <property type="match status" value="1"/>
</dbReference>
<dbReference type="RefSeq" id="NP_498050.1">
    <property type="nucleotide sequence ID" value="NM_065649.2"/>
</dbReference>
<dbReference type="KEGG" id="cel:CELE_C26E6.1"/>